<feature type="region of interest" description="Disordered" evidence="1">
    <location>
        <begin position="1"/>
        <end position="29"/>
    </location>
</feature>
<keyword evidence="2" id="KW-0812">Transmembrane</keyword>
<gene>
    <name evidence="3" type="ordered locus">ROP_68530</name>
</gene>
<evidence type="ECO:0000256" key="1">
    <source>
        <dbReference type="SAM" id="MobiDB-lite"/>
    </source>
</evidence>
<keyword evidence="2" id="KW-1133">Transmembrane helix</keyword>
<dbReference type="EMBL" id="AP011115">
    <property type="protein sequence ID" value="BAH55100.1"/>
    <property type="molecule type" value="Genomic_DNA"/>
</dbReference>
<dbReference type="Proteomes" id="UP000002212">
    <property type="component" value="Chromosome"/>
</dbReference>
<dbReference type="PATRIC" id="fig|632772.20.peg.7143"/>
<organism evidence="3 4">
    <name type="scientific">Rhodococcus opacus (strain B4)</name>
    <dbReference type="NCBI Taxonomy" id="632772"/>
    <lineage>
        <taxon>Bacteria</taxon>
        <taxon>Bacillati</taxon>
        <taxon>Actinomycetota</taxon>
        <taxon>Actinomycetes</taxon>
        <taxon>Mycobacteriales</taxon>
        <taxon>Nocardiaceae</taxon>
        <taxon>Rhodococcus</taxon>
    </lineage>
</organism>
<proteinExistence type="predicted"/>
<dbReference type="HOGENOM" id="CLU_2685420_0_0_11"/>
<sequence length="74" mass="7754">MAAVASVSSAPGREASSPSTRPADSPAERHCKYGEIAVVRAVLRSVAGVAVVVMVVARVRGARPRRANRVRSRS</sequence>
<protein>
    <submittedName>
        <fullName evidence="3">Hypothetical membrane protein</fullName>
    </submittedName>
</protein>
<evidence type="ECO:0000313" key="3">
    <source>
        <dbReference type="EMBL" id="BAH55100.1"/>
    </source>
</evidence>
<reference evidence="3 4" key="1">
    <citation type="submission" date="2009-03" db="EMBL/GenBank/DDBJ databases">
        <title>Comparison of the complete genome sequences of Rhodococcus erythropolis PR4 and Rhodococcus opacus B4.</title>
        <authorList>
            <person name="Takarada H."/>
            <person name="Sekine M."/>
            <person name="Hosoyama A."/>
            <person name="Yamada R."/>
            <person name="Fujisawa T."/>
            <person name="Omata S."/>
            <person name="Shimizu A."/>
            <person name="Tsukatani N."/>
            <person name="Tanikawa S."/>
            <person name="Fujita N."/>
            <person name="Harayama S."/>
        </authorList>
    </citation>
    <scope>NUCLEOTIDE SEQUENCE [LARGE SCALE GENOMIC DNA]</scope>
    <source>
        <strain evidence="3 4">B4</strain>
    </source>
</reference>
<dbReference type="KEGG" id="rop:ROP_68530"/>
<name>C1B4B1_RHOOB</name>
<keyword evidence="2" id="KW-0472">Membrane</keyword>
<feature type="transmembrane region" description="Helical" evidence="2">
    <location>
        <begin position="41"/>
        <end position="59"/>
    </location>
</feature>
<dbReference type="AlphaFoldDB" id="C1B4B1"/>
<evidence type="ECO:0000256" key="2">
    <source>
        <dbReference type="SAM" id="Phobius"/>
    </source>
</evidence>
<accession>C1B4B1</accession>
<evidence type="ECO:0000313" key="4">
    <source>
        <dbReference type="Proteomes" id="UP000002212"/>
    </source>
</evidence>